<dbReference type="InParanoid" id="S7XVZ9"/>
<protein>
    <submittedName>
        <fullName evidence="5">40S ribosomal protein S13</fullName>
    </submittedName>
</protein>
<evidence type="ECO:0000259" key="4">
    <source>
        <dbReference type="SMART" id="SM01386"/>
    </source>
</evidence>
<dbReference type="AlphaFoldDB" id="S7XVZ9"/>
<dbReference type="PANTHER" id="PTHR11885:SF6">
    <property type="entry name" value="SMALL RIBOSOMAL SUBUNIT PROTEIN US15"/>
    <property type="match status" value="1"/>
</dbReference>
<name>S7XVZ9_SPRLO</name>
<dbReference type="EMDB" id="EMD-17457"/>
<keyword evidence="3" id="KW-0687">Ribonucleoprotein</keyword>
<dbReference type="PDB" id="8P5D">
    <property type="method" value="EM"/>
    <property type="resolution" value="10.80 A"/>
    <property type="chains" value="SN0=1-143"/>
</dbReference>
<keyword evidence="6" id="KW-1185">Reference proteome</keyword>
<dbReference type="Gene3D" id="1.10.287.10">
    <property type="entry name" value="S15/NS1, RNA-binding"/>
    <property type="match status" value="1"/>
</dbReference>
<gene>
    <name evidence="5" type="ORF">SLOPH_29</name>
</gene>
<evidence type="ECO:0000256" key="3">
    <source>
        <dbReference type="ARBA" id="ARBA00023274"/>
    </source>
</evidence>
<dbReference type="EMDB" id="EMD-17448"/>
<dbReference type="GO" id="GO:0070181">
    <property type="term" value="F:small ribosomal subunit rRNA binding"/>
    <property type="evidence" value="ECO:0007669"/>
    <property type="project" value="EnsemblFungi"/>
</dbReference>
<dbReference type="CDD" id="cd00677">
    <property type="entry name" value="S15_NS1_EPRS_RNA-bind"/>
    <property type="match status" value="1"/>
</dbReference>
<dbReference type="GO" id="GO:0003735">
    <property type="term" value="F:structural constituent of ribosome"/>
    <property type="evidence" value="ECO:0007669"/>
    <property type="project" value="EnsemblFungi"/>
</dbReference>
<evidence type="ECO:0007829" key="7">
    <source>
        <dbReference type="PDB" id="7QCA"/>
    </source>
</evidence>
<dbReference type="Proteomes" id="UP000014978">
    <property type="component" value="Unassembled WGS sequence"/>
</dbReference>
<dbReference type="FunCoup" id="S7XVZ9">
    <property type="interactions" value="207"/>
</dbReference>
<dbReference type="InterPro" id="IPR009068">
    <property type="entry name" value="uS15_NS1_RNA-bd_sf"/>
</dbReference>
<dbReference type="PDB" id="7QCA">
    <property type="method" value="EM"/>
    <property type="resolution" value="2.79 A"/>
    <property type="chains" value="SN0=1-143"/>
</dbReference>
<dbReference type="SMART" id="SM01386">
    <property type="entry name" value="Ribosomal_S13_N"/>
    <property type="match status" value="1"/>
</dbReference>
<evidence type="ECO:0000256" key="1">
    <source>
        <dbReference type="ARBA" id="ARBA00008434"/>
    </source>
</evidence>
<dbReference type="PROSITE" id="PS00362">
    <property type="entry name" value="RIBOSOMAL_S15"/>
    <property type="match status" value="1"/>
</dbReference>
<comment type="similarity">
    <text evidence="1">Belongs to the universal ribosomal protein uS15 family.</text>
</comment>
<dbReference type="HOGENOM" id="CLU_090139_2_0_1"/>
<evidence type="ECO:0000313" key="5">
    <source>
        <dbReference type="EMBL" id="EPR80058.1"/>
    </source>
</evidence>
<dbReference type="STRING" id="1358809.S7XVZ9"/>
<dbReference type="OMA" id="MHTRRKG"/>
<accession>S7XVZ9</accession>
<dbReference type="GO" id="GO:0022627">
    <property type="term" value="C:cytosolic small ribosomal subunit"/>
    <property type="evidence" value="ECO:0007669"/>
    <property type="project" value="EnsemblFungi"/>
</dbReference>
<dbReference type="GO" id="GO:0006412">
    <property type="term" value="P:translation"/>
    <property type="evidence" value="ECO:0007669"/>
    <property type="project" value="InterPro"/>
</dbReference>
<proteinExistence type="evidence at protein level"/>
<dbReference type="InterPro" id="IPR000589">
    <property type="entry name" value="Ribosomal_uS15"/>
</dbReference>
<dbReference type="Pfam" id="PF08069">
    <property type="entry name" value="Ribosomal_S13_N"/>
    <property type="match status" value="1"/>
</dbReference>
<organism evidence="5 6">
    <name type="scientific">Spraguea lophii (strain 42_110)</name>
    <name type="common">Microsporidian parasite</name>
    <dbReference type="NCBI Taxonomy" id="1358809"/>
    <lineage>
        <taxon>Eukaryota</taxon>
        <taxon>Fungi</taxon>
        <taxon>Fungi incertae sedis</taxon>
        <taxon>Microsporidia</taxon>
        <taxon>Spragueidae</taxon>
        <taxon>Spraguea</taxon>
    </lineage>
</organism>
<dbReference type="PANTHER" id="PTHR11885">
    <property type="entry name" value="RIBOSOMAL PROTEIN S15P/S13E"/>
    <property type="match status" value="1"/>
</dbReference>
<comment type="caution">
    <text evidence="5">The sequence shown here is derived from an EMBL/GenBank/DDBJ whole genome shotgun (WGS) entry which is preliminary data.</text>
</comment>
<dbReference type="InterPro" id="IPR023029">
    <property type="entry name" value="Ribosomal_uS15_arc_euk"/>
</dbReference>
<dbReference type="GO" id="GO:0000462">
    <property type="term" value="P:maturation of SSU-rRNA from tricistronic rRNA transcript (SSU-rRNA, 5.8S rRNA, LSU-rRNA)"/>
    <property type="evidence" value="ECO:0007669"/>
    <property type="project" value="EnsemblFungi"/>
</dbReference>
<feature type="domain" description="Small ribosomal subunit protein uS15 N-terminal" evidence="4">
    <location>
        <begin position="1"/>
        <end position="60"/>
    </location>
</feature>
<keyword evidence="2 5" id="KW-0689">Ribosomal protein</keyword>
<keyword evidence="7 8" id="KW-0002">3D-structure</keyword>
<dbReference type="SUPFAM" id="SSF47060">
    <property type="entry name" value="S15/NS1 RNA-binding domain"/>
    <property type="match status" value="1"/>
</dbReference>
<dbReference type="EMDB" id="EMD-13892"/>
<evidence type="ECO:0007829" key="8">
    <source>
        <dbReference type="PDB" id="8P5D"/>
    </source>
</evidence>
<reference evidence="7 8" key="2">
    <citation type="journal article" date="2023" name="Nat. Microbiol.">
        <title>CryoEM reveals that ribosomes in microsporidian spores are locked in a dimeric hibernating state.</title>
        <authorList>
            <person name="McLaren M."/>
            <person name="Conners R."/>
            <person name="Isupov M.N."/>
            <person name="Gil-Diez P."/>
            <person name="Gambelli L."/>
            <person name="Gold V.A.M."/>
            <person name="Walter A."/>
            <person name="Connell S.R."/>
            <person name="Williams B."/>
            <person name="Daum B."/>
        </authorList>
    </citation>
    <scope>STRUCTURE BY ELECTRON MICROSCOPY (2.79 ANGSTROMS)</scope>
</reference>
<dbReference type="EMBL" id="ATCN01000025">
    <property type="protein sequence ID" value="EPR80058.1"/>
    <property type="molecule type" value="Genomic_DNA"/>
</dbReference>
<evidence type="ECO:0000256" key="2">
    <source>
        <dbReference type="ARBA" id="ARBA00022980"/>
    </source>
</evidence>
<sequence length="143" mass="16166">MARMYSNGKGQSKSVTPYNLTYPTYIKHSKEEIVDVILNLARKGTPPSQIGNILRDNYGVGKSFAVTKTKILTLLKIAGLKPVIPEDLNNIVKKCVNIKAHLAKYTNDKSSKYQLIQMQSCLYRVARYYKSKNELPAGWKPPF</sequence>
<dbReference type="PDB" id="8P60">
    <property type="method" value="EM"/>
    <property type="resolution" value="14.30 A"/>
    <property type="chains" value="RN0/SN0=1-143"/>
</dbReference>
<dbReference type="OrthoDB" id="623277at2759"/>
<dbReference type="InterPro" id="IPR012606">
    <property type="entry name" value="Ribosomal_uS15_N"/>
</dbReference>
<reference evidence="6" key="1">
    <citation type="journal article" date="2013" name="PLoS Genet.">
        <title>The genome of Spraguea lophii and the basis of host-microsporidian interactions.</title>
        <authorList>
            <person name="Campbell S.E."/>
            <person name="Williams T.A."/>
            <person name="Yousuf A."/>
            <person name="Soanes D.M."/>
            <person name="Paszkiewicz K.H."/>
            <person name="Williams B.A.P."/>
        </authorList>
    </citation>
    <scope>NUCLEOTIDE SEQUENCE [LARGE SCALE GENOMIC DNA]</scope>
    <source>
        <strain evidence="6">42_110</strain>
    </source>
</reference>
<dbReference type="VEuPathDB" id="MicrosporidiaDB:SLOPH_29"/>
<dbReference type="GO" id="GO:0005730">
    <property type="term" value="C:nucleolus"/>
    <property type="evidence" value="ECO:0007669"/>
    <property type="project" value="TreeGrafter"/>
</dbReference>
<dbReference type="Gene3D" id="4.10.860.130">
    <property type="match status" value="1"/>
</dbReference>
<evidence type="ECO:0000313" key="6">
    <source>
        <dbReference type="Proteomes" id="UP000014978"/>
    </source>
</evidence>